<evidence type="ECO:0000256" key="18">
    <source>
        <dbReference type="PIRSR" id="PIRSR000137-1"/>
    </source>
</evidence>
<evidence type="ECO:0000256" key="11">
    <source>
        <dbReference type="ARBA" id="ARBA00023180"/>
    </source>
</evidence>
<organism evidence="21 22">
    <name type="scientific">Macrolepiota fuliginosa MF-IS2</name>
    <dbReference type="NCBI Taxonomy" id="1400762"/>
    <lineage>
        <taxon>Eukaryota</taxon>
        <taxon>Fungi</taxon>
        <taxon>Dikarya</taxon>
        <taxon>Basidiomycota</taxon>
        <taxon>Agaricomycotina</taxon>
        <taxon>Agaricomycetes</taxon>
        <taxon>Agaricomycetidae</taxon>
        <taxon>Agaricales</taxon>
        <taxon>Agaricineae</taxon>
        <taxon>Agaricaceae</taxon>
        <taxon>Macrolepiota</taxon>
    </lineage>
</organism>
<comment type="catalytic activity">
    <reaction evidence="14">
        <text>pyranose + acceptor = pyranos-2,3-diulose + reduced acceptor.</text>
        <dbReference type="EC" id="1.1.99.29"/>
    </reaction>
</comment>
<comment type="catalytic activity">
    <reaction evidence="15">
        <text>pyranose + acceptor = pyranos-3-ulose + reduced acceptor.</text>
        <dbReference type="EC" id="1.1.99.29"/>
    </reaction>
</comment>
<dbReference type="Pfam" id="PF00732">
    <property type="entry name" value="GMC_oxred_N"/>
    <property type="match status" value="1"/>
</dbReference>
<evidence type="ECO:0000256" key="3">
    <source>
        <dbReference type="ARBA" id="ARBA00010790"/>
    </source>
</evidence>
<dbReference type="GO" id="GO:0033718">
    <property type="term" value="F:pyranose dehydrogenase (acceptor) activity"/>
    <property type="evidence" value="ECO:0007669"/>
    <property type="project" value="UniProtKB-EC"/>
</dbReference>
<keyword evidence="7" id="KW-0285">Flavoprotein</keyword>
<protein>
    <recommendedName>
        <fullName evidence="5">pyranose dehydrogenase (acceptor)</fullName>
        <ecNumber evidence="5">1.1.99.29</ecNumber>
    </recommendedName>
</protein>
<evidence type="ECO:0000259" key="20">
    <source>
        <dbReference type="PROSITE" id="PS00624"/>
    </source>
</evidence>
<evidence type="ECO:0000256" key="16">
    <source>
        <dbReference type="ARBA" id="ARBA00034050"/>
    </source>
</evidence>
<evidence type="ECO:0000256" key="9">
    <source>
        <dbReference type="ARBA" id="ARBA00022827"/>
    </source>
</evidence>
<evidence type="ECO:0000256" key="6">
    <source>
        <dbReference type="ARBA" id="ARBA00022525"/>
    </source>
</evidence>
<comment type="catalytic activity">
    <reaction evidence="16">
        <text>a pyranoside + acceptor = a pyranosid-3-ulose + reduced acceptor.</text>
        <dbReference type="EC" id="1.1.99.29"/>
    </reaction>
</comment>
<evidence type="ECO:0000256" key="13">
    <source>
        <dbReference type="ARBA" id="ARBA00033986"/>
    </source>
</evidence>
<evidence type="ECO:0000256" key="8">
    <source>
        <dbReference type="ARBA" id="ARBA00022729"/>
    </source>
</evidence>
<evidence type="ECO:0000256" key="5">
    <source>
        <dbReference type="ARBA" id="ARBA00013177"/>
    </source>
</evidence>
<evidence type="ECO:0000256" key="10">
    <source>
        <dbReference type="ARBA" id="ARBA00023002"/>
    </source>
</evidence>
<comment type="similarity">
    <text evidence="3">Belongs to the GMC oxidoreductase family.</text>
</comment>
<dbReference type="PANTHER" id="PTHR11552">
    <property type="entry name" value="GLUCOSE-METHANOL-CHOLINE GMC OXIDOREDUCTASE"/>
    <property type="match status" value="1"/>
</dbReference>
<dbReference type="PROSITE" id="PS00624">
    <property type="entry name" value="GMC_OXRED_2"/>
    <property type="match status" value="1"/>
</dbReference>
<dbReference type="EC" id="1.1.99.29" evidence="5"/>
<dbReference type="PIRSF" id="PIRSF000137">
    <property type="entry name" value="Alcohol_oxidase"/>
    <property type="match status" value="1"/>
</dbReference>
<evidence type="ECO:0000256" key="15">
    <source>
        <dbReference type="ARBA" id="ARBA00034029"/>
    </source>
</evidence>
<dbReference type="PANTHER" id="PTHR11552:SF201">
    <property type="entry name" value="GLUCOSE-METHANOL-CHOLINE OXIDOREDUCTASE N-TERMINAL DOMAIN-CONTAINING PROTEIN"/>
    <property type="match status" value="1"/>
</dbReference>
<dbReference type="AlphaFoldDB" id="A0A9P6C740"/>
<evidence type="ECO:0000256" key="1">
    <source>
        <dbReference type="ARBA" id="ARBA00001974"/>
    </source>
</evidence>
<dbReference type="InterPro" id="IPR007867">
    <property type="entry name" value="GMC_OxRtase_C"/>
</dbReference>
<dbReference type="GO" id="GO:0050660">
    <property type="term" value="F:flavin adenine dinucleotide binding"/>
    <property type="evidence" value="ECO:0007669"/>
    <property type="project" value="InterPro"/>
</dbReference>
<comment type="subunit">
    <text evidence="4">Monomer.</text>
</comment>
<comment type="caution">
    <text evidence="21">The sequence shown here is derived from an EMBL/GenBank/DDBJ whole genome shotgun (WGS) entry which is preliminary data.</text>
</comment>
<comment type="catalytic activity">
    <reaction evidence="17">
        <text>a pyranoside + acceptor = a pyranosid-3,4-diulose + reduced acceptor.</text>
        <dbReference type="EC" id="1.1.99.29"/>
    </reaction>
</comment>
<feature type="binding site" evidence="19">
    <location>
        <position position="273"/>
    </location>
    <ligand>
        <name>FAD</name>
        <dbReference type="ChEBI" id="CHEBI:57692"/>
    </ligand>
</feature>
<dbReference type="EMBL" id="MU151097">
    <property type="protein sequence ID" value="KAF9450803.1"/>
    <property type="molecule type" value="Genomic_DNA"/>
</dbReference>
<evidence type="ECO:0000256" key="2">
    <source>
        <dbReference type="ARBA" id="ARBA00004613"/>
    </source>
</evidence>
<evidence type="ECO:0000256" key="19">
    <source>
        <dbReference type="PIRSR" id="PIRSR000137-2"/>
    </source>
</evidence>
<dbReference type="Pfam" id="PF05199">
    <property type="entry name" value="GMC_oxred_C"/>
    <property type="match status" value="1"/>
</dbReference>
<dbReference type="OrthoDB" id="269227at2759"/>
<dbReference type="Gene3D" id="3.50.50.60">
    <property type="entry name" value="FAD/NAD(P)-binding domain"/>
    <property type="match status" value="1"/>
</dbReference>
<dbReference type="Proteomes" id="UP000807342">
    <property type="component" value="Unassembled WGS sequence"/>
</dbReference>
<evidence type="ECO:0000256" key="4">
    <source>
        <dbReference type="ARBA" id="ARBA00011245"/>
    </source>
</evidence>
<evidence type="ECO:0000313" key="22">
    <source>
        <dbReference type="Proteomes" id="UP000807342"/>
    </source>
</evidence>
<sequence>MPIVTLDTFLERSKSRDSPFDYLIIGGGTAGPVIARRLAENLNATVGLIEAGIYHGTSGSVPLIDTPGFIGRVLNDPSYSWTFQTVPQTHTKNRIIPVPRGKGLGGSSLINYLGLTRPSKQEYNALETTFDNHGWNWDKLLECMKRSENFSQYQTIETRRQNTPPGIYVPKPDQSVHGARGPIHHSHPASWPSLMPIEGEADTFGLRDLFFQAMGKLDVPPNFEPCNGINIGFAKPLMTINPNLGIRSSSVSGYLEPVLNSQENLLVLTGATVTRVLFDKSDGSGKPKAVGLELYIPDQEKRVEVGNIRHEIILSTGTFKTPDILECSGIGDPQALRQYGIECIVDLPGVGGNLQDHISLSMIAEVDASYVTTEVLLDPNELEKQQKLYDEKGEGLLADCASQGFAFLSLQHLINVTGTPPDAITSQFEIEHEKYIQSLHLPKEVQQGYKKQWKLQTDWLSDTNESQIEIINFLGNLPINGLIPPAREVAAKKRYLTLTASLMHPFSRGAVHHSPPDSNSITAEVPFPKIDPSIFSHPIDLRLLLLGLEYIIHLTQTEPLKSAVKTWVFPAELSAIDLDKACNNADSESKAKLKQVLEEHANSWVRTIYHAIGTAAMMKKEDGGVVDERLKVHGVDGLRVADVSILPMEISSHTVSAAYAIGEMASEILIEDYENSH</sequence>
<dbReference type="InterPro" id="IPR036188">
    <property type="entry name" value="FAD/NAD-bd_sf"/>
</dbReference>
<keyword evidence="8" id="KW-0732">Signal</keyword>
<accession>A0A9P6C740</accession>
<gene>
    <name evidence="21" type="ORF">P691DRAFT_725350</name>
</gene>
<feature type="active site" description="Proton acceptor" evidence="18">
    <location>
        <position position="653"/>
    </location>
</feature>
<name>A0A9P6C740_9AGAR</name>
<keyword evidence="10" id="KW-0560">Oxidoreductase</keyword>
<dbReference type="InterPro" id="IPR012132">
    <property type="entry name" value="GMC_OxRdtase"/>
</dbReference>
<dbReference type="InterPro" id="IPR000172">
    <property type="entry name" value="GMC_OxRdtase_N"/>
</dbReference>
<evidence type="ECO:0000256" key="17">
    <source>
        <dbReference type="ARBA" id="ARBA00034059"/>
    </source>
</evidence>
<comment type="cofactor">
    <cofactor evidence="1 19">
        <name>FAD</name>
        <dbReference type="ChEBI" id="CHEBI:57692"/>
    </cofactor>
</comment>
<reference evidence="21" key="1">
    <citation type="submission" date="2020-11" db="EMBL/GenBank/DDBJ databases">
        <authorList>
            <consortium name="DOE Joint Genome Institute"/>
            <person name="Ahrendt S."/>
            <person name="Riley R."/>
            <person name="Andreopoulos W."/>
            <person name="Labutti K."/>
            <person name="Pangilinan J."/>
            <person name="Ruiz-Duenas F.J."/>
            <person name="Barrasa J.M."/>
            <person name="Sanchez-Garcia M."/>
            <person name="Camarero S."/>
            <person name="Miyauchi S."/>
            <person name="Serrano A."/>
            <person name="Linde D."/>
            <person name="Babiker R."/>
            <person name="Drula E."/>
            <person name="Ayuso-Fernandez I."/>
            <person name="Pacheco R."/>
            <person name="Padilla G."/>
            <person name="Ferreira P."/>
            <person name="Barriuso J."/>
            <person name="Kellner H."/>
            <person name="Castanera R."/>
            <person name="Alfaro M."/>
            <person name="Ramirez L."/>
            <person name="Pisabarro A.G."/>
            <person name="Kuo A."/>
            <person name="Tritt A."/>
            <person name="Lipzen A."/>
            <person name="He G."/>
            <person name="Yan M."/>
            <person name="Ng V."/>
            <person name="Cullen D."/>
            <person name="Martin F."/>
            <person name="Rosso M.-N."/>
            <person name="Henrissat B."/>
            <person name="Hibbett D."/>
            <person name="Martinez A.T."/>
            <person name="Grigoriev I.V."/>
        </authorList>
    </citation>
    <scope>NUCLEOTIDE SEQUENCE</scope>
    <source>
        <strain evidence="21">MF-IS2</strain>
    </source>
</reference>
<comment type="function">
    <text evidence="12">Catalyzes the single-oxidation or sequential double oxidation reaction of carbohydrates primarily at carbon-2 and/or carbon-3 with the concomitant reduction of the flavin. The enzyme exhibits a broad sugar substrate specificity, oxidizing different aldopyranoses to the corresponding C-1, C-2, C-3 or C-1,2, C-2,3 and C-3,4 (di)dehydro sugars with substrate-specific regioselectivity. Accepts only a narrow range of electron acceptors such as substituted benzoquinones and complexed metal ions and reacts extremely slowly with O(2) as acceptor. May play a role in the natural recycling of plant matter by oxidizing all major monosaccharides in lignocellulose and by reducing quinone compounds or reactive radical species generated during lignin depolymerization.</text>
</comment>
<keyword evidence="6" id="KW-0964">Secreted</keyword>
<feature type="domain" description="Glucose-methanol-choline oxidoreductase N-terminal" evidence="20">
    <location>
        <begin position="317"/>
        <end position="331"/>
    </location>
</feature>
<comment type="subcellular location">
    <subcellularLocation>
        <location evidence="2">Secreted</location>
    </subcellularLocation>
</comment>
<dbReference type="SUPFAM" id="SSF54373">
    <property type="entry name" value="FAD-linked reductases, C-terminal domain"/>
    <property type="match status" value="1"/>
</dbReference>
<comment type="catalytic activity">
    <reaction evidence="13">
        <text>pyranose + acceptor = pyranos-2-ulose + reduced acceptor.</text>
        <dbReference type="EC" id="1.1.99.29"/>
    </reaction>
</comment>
<proteinExistence type="inferred from homology"/>
<evidence type="ECO:0000256" key="14">
    <source>
        <dbReference type="ARBA" id="ARBA00034010"/>
    </source>
</evidence>
<dbReference type="SUPFAM" id="SSF51905">
    <property type="entry name" value="FAD/NAD(P)-binding domain"/>
    <property type="match status" value="1"/>
</dbReference>
<keyword evidence="11" id="KW-0325">Glycoprotein</keyword>
<dbReference type="GO" id="GO:0005576">
    <property type="term" value="C:extracellular region"/>
    <property type="evidence" value="ECO:0007669"/>
    <property type="project" value="UniProtKB-SubCell"/>
</dbReference>
<evidence type="ECO:0000256" key="7">
    <source>
        <dbReference type="ARBA" id="ARBA00022630"/>
    </source>
</evidence>
<keyword evidence="22" id="KW-1185">Reference proteome</keyword>
<dbReference type="Gene3D" id="3.30.560.10">
    <property type="entry name" value="Glucose Oxidase, domain 3"/>
    <property type="match status" value="1"/>
</dbReference>
<feature type="active site" description="Proton donor" evidence="18">
    <location>
        <position position="610"/>
    </location>
</feature>
<evidence type="ECO:0000256" key="12">
    <source>
        <dbReference type="ARBA" id="ARBA00024699"/>
    </source>
</evidence>
<evidence type="ECO:0000313" key="21">
    <source>
        <dbReference type="EMBL" id="KAF9450803.1"/>
    </source>
</evidence>
<keyword evidence="9 19" id="KW-0274">FAD</keyword>